<organism evidence="1 2">
    <name type="scientific">Bacteroides fragilis str. 3998T(B)3</name>
    <dbReference type="NCBI Taxonomy" id="1339316"/>
    <lineage>
        <taxon>Bacteria</taxon>
        <taxon>Pseudomonadati</taxon>
        <taxon>Bacteroidota</taxon>
        <taxon>Bacteroidia</taxon>
        <taxon>Bacteroidales</taxon>
        <taxon>Bacteroidaceae</taxon>
        <taxon>Bacteroides</taxon>
    </lineage>
</organism>
<dbReference type="EMBL" id="JGDB01000017">
    <property type="protein sequence ID" value="EXY92374.1"/>
    <property type="molecule type" value="Genomic_DNA"/>
</dbReference>
<sequence>MVNPYFSCVTAGKQTVSEAEWSAGRGMRRKRMPFCNGTDRG</sequence>
<reference evidence="1 2" key="1">
    <citation type="submission" date="2014-02" db="EMBL/GenBank/DDBJ databases">
        <authorList>
            <person name="Sears C."/>
            <person name="Carroll K."/>
            <person name="Sack B.R."/>
            <person name="Qadri F."/>
            <person name="Myers L.L."/>
            <person name="Chung G.-T."/>
            <person name="Escheverria P."/>
            <person name="Fraser C.M."/>
            <person name="Sadzewicz L."/>
            <person name="Shefchek K.A."/>
            <person name="Tallon L."/>
            <person name="Das S.P."/>
            <person name="Daugherty S."/>
            <person name="Mongodin E.F."/>
        </authorList>
    </citation>
    <scope>NUCLEOTIDE SEQUENCE [LARGE SCALE GENOMIC DNA]</scope>
    <source>
        <strain evidence="2">3998T(B)3</strain>
    </source>
</reference>
<accession>A0A015U6C8</accession>
<dbReference type="Proteomes" id="UP000020773">
    <property type="component" value="Unassembled WGS sequence"/>
</dbReference>
<proteinExistence type="predicted"/>
<protein>
    <submittedName>
        <fullName evidence="1">Uncharacterized protein</fullName>
    </submittedName>
</protein>
<gene>
    <name evidence="1" type="ORF">M125_0925</name>
</gene>
<comment type="caution">
    <text evidence="1">The sequence shown here is derived from an EMBL/GenBank/DDBJ whole genome shotgun (WGS) entry which is preliminary data.</text>
</comment>
<evidence type="ECO:0000313" key="1">
    <source>
        <dbReference type="EMBL" id="EXY92374.1"/>
    </source>
</evidence>
<dbReference type="AlphaFoldDB" id="A0A015U6C8"/>
<evidence type="ECO:0000313" key="2">
    <source>
        <dbReference type="Proteomes" id="UP000020773"/>
    </source>
</evidence>
<name>A0A015U6C8_BACFG</name>